<dbReference type="GO" id="GO:0006364">
    <property type="term" value="P:rRNA processing"/>
    <property type="evidence" value="ECO:0007669"/>
    <property type="project" value="InterPro"/>
</dbReference>
<dbReference type="AlphaFoldDB" id="A0A6L2PZJ0"/>
<feature type="compositionally biased region" description="Acidic residues" evidence="1">
    <location>
        <begin position="212"/>
        <end position="227"/>
    </location>
</feature>
<accession>A0A6L2PZJ0</accession>
<dbReference type="FunCoup" id="A0A6L2PZJ0">
    <property type="interactions" value="1643"/>
</dbReference>
<dbReference type="PANTHER" id="PTHR12202:SF0">
    <property type="entry name" value="ESF1 HOMOLOG"/>
    <property type="match status" value="1"/>
</dbReference>
<gene>
    <name evidence="3" type="ORF">Cfor_07407</name>
</gene>
<evidence type="ECO:0000313" key="4">
    <source>
        <dbReference type="Proteomes" id="UP000502823"/>
    </source>
</evidence>
<dbReference type="InParanoid" id="A0A6L2PZJ0"/>
<evidence type="ECO:0000313" key="3">
    <source>
        <dbReference type="EMBL" id="GFG37919.1"/>
    </source>
</evidence>
<protein>
    <recommendedName>
        <fullName evidence="2">ESF1 RRM domain-containing protein</fullName>
    </recommendedName>
</protein>
<keyword evidence="4" id="KW-1185">Reference proteome</keyword>
<dbReference type="Pfam" id="PF25121">
    <property type="entry name" value="RRM_ESF1"/>
    <property type="match status" value="1"/>
</dbReference>
<dbReference type="PANTHER" id="PTHR12202">
    <property type="entry name" value="ESF1 HOMOLOG"/>
    <property type="match status" value="1"/>
</dbReference>
<comment type="caution">
    <text evidence="3">The sequence shown here is derived from an EMBL/GenBank/DDBJ whole genome shotgun (WGS) entry which is preliminary data.</text>
</comment>
<organism evidence="3 4">
    <name type="scientific">Coptotermes formosanus</name>
    <name type="common">Formosan subterranean termite</name>
    <dbReference type="NCBI Taxonomy" id="36987"/>
    <lineage>
        <taxon>Eukaryota</taxon>
        <taxon>Metazoa</taxon>
        <taxon>Ecdysozoa</taxon>
        <taxon>Arthropoda</taxon>
        <taxon>Hexapoda</taxon>
        <taxon>Insecta</taxon>
        <taxon>Pterygota</taxon>
        <taxon>Neoptera</taxon>
        <taxon>Polyneoptera</taxon>
        <taxon>Dictyoptera</taxon>
        <taxon>Blattodea</taxon>
        <taxon>Blattoidea</taxon>
        <taxon>Termitoidae</taxon>
        <taxon>Rhinotermitidae</taxon>
        <taxon>Coptotermes</taxon>
    </lineage>
</organism>
<dbReference type="EMBL" id="BLKM01000729">
    <property type="protein sequence ID" value="GFG37919.1"/>
    <property type="molecule type" value="Genomic_DNA"/>
</dbReference>
<feature type="region of interest" description="Disordered" evidence="1">
    <location>
        <begin position="556"/>
        <end position="622"/>
    </location>
</feature>
<feature type="region of interest" description="Disordered" evidence="1">
    <location>
        <begin position="207"/>
        <end position="238"/>
    </location>
</feature>
<dbReference type="OrthoDB" id="431825at2759"/>
<feature type="compositionally biased region" description="Polar residues" evidence="1">
    <location>
        <begin position="564"/>
        <end position="573"/>
    </location>
</feature>
<reference evidence="4" key="1">
    <citation type="submission" date="2020-01" db="EMBL/GenBank/DDBJ databases">
        <title>Draft genome sequence of the Termite Coptotermes fromosanus.</title>
        <authorList>
            <person name="Itakura S."/>
            <person name="Yosikawa Y."/>
            <person name="Umezawa K."/>
        </authorList>
    </citation>
    <scope>NUCLEOTIDE SEQUENCE [LARGE SCALE GENOMIC DNA]</scope>
</reference>
<feature type="region of interest" description="Disordered" evidence="1">
    <location>
        <begin position="76"/>
        <end position="142"/>
    </location>
</feature>
<dbReference type="InterPro" id="IPR056750">
    <property type="entry name" value="RRM_ESF1"/>
</dbReference>
<dbReference type="InterPro" id="IPR039754">
    <property type="entry name" value="Esf1"/>
</dbReference>
<feature type="non-terminal residue" evidence="3">
    <location>
        <position position="622"/>
    </location>
</feature>
<name>A0A6L2PZJ0_COPFO</name>
<dbReference type="GO" id="GO:0003723">
    <property type="term" value="F:RNA binding"/>
    <property type="evidence" value="ECO:0007669"/>
    <property type="project" value="TreeGrafter"/>
</dbReference>
<feature type="compositionally biased region" description="Basic and acidic residues" evidence="1">
    <location>
        <begin position="589"/>
        <end position="602"/>
    </location>
</feature>
<evidence type="ECO:0000259" key="2">
    <source>
        <dbReference type="Pfam" id="PF25121"/>
    </source>
</evidence>
<feature type="compositionally biased region" description="Basic and acidic residues" evidence="1">
    <location>
        <begin position="228"/>
        <end position="238"/>
    </location>
</feature>
<proteinExistence type="predicted"/>
<sequence length="622" mass="72045">MEDIMKDSRFSHIALDPRFKRIPKLEQKIKIDKRFQSMFKDKRFKINYTVDKRGRPITRTSNEDLKRYYAISSDEDSESEAIKNDSSEASSERYKDTRHSHTSSVKVSPYETGDHGLPVGLDNVKNHGTKEEEKNNEHSVSFRRLKNNLLASRVDQQTWKHDVKLNTGNEVSSNKDDACEESECVADSIKKKLRDLTVDYARGEGLLFSDSSSDEESSETGSEDEELDHGWGELDHDAERTDEVTNRLAVCHMDWDRIRATDLMVLFSSFVPQGGLIHSVTIYPSEFGLKRMKEEEIKGPLELLGDHNTVQDREEQEDGEETEEGRRYHMEKLRQYQLNRLKYYYCILVCDSPATANKIYTECDGLEYESSATRLDLRFVPDGITFEQEPWEVCDKLPDLSKYQPRYFTTTALQQAKVQLTWDETNPVRNEINQKLMSGQVDGISETDLRDYLASSSGEESDVSWYFTEAVDEELGEANENLDDPVSKYRALLQGIEQQEQKKKKFCDVEMEVSWGVGLKDKTEELVQKRLKERKGGLTPFEHYLEKRKEKRKQKKEVKKWNTLEASGSSGNEYSDDDIPSNIDLNDQYFKEEFQEGFEKSNNKKQAKRASSSDDEQAKERK</sequence>
<feature type="compositionally biased region" description="Basic and acidic residues" evidence="1">
    <location>
        <begin position="124"/>
        <end position="137"/>
    </location>
</feature>
<evidence type="ECO:0000256" key="1">
    <source>
        <dbReference type="SAM" id="MobiDB-lite"/>
    </source>
</evidence>
<feature type="compositionally biased region" description="Basic and acidic residues" evidence="1">
    <location>
        <begin position="80"/>
        <end position="99"/>
    </location>
</feature>
<feature type="domain" description="ESF1 RRM" evidence="2">
    <location>
        <begin position="245"/>
        <end position="394"/>
    </location>
</feature>
<dbReference type="Proteomes" id="UP000502823">
    <property type="component" value="Unassembled WGS sequence"/>
</dbReference>